<proteinExistence type="predicted"/>
<feature type="non-terminal residue" evidence="1">
    <location>
        <position position="229"/>
    </location>
</feature>
<sequence>DIDAEVAPIRGTNHRKTEQGSAYGSTAQENLPAPDEDEGLSESSSNTAEDSSGGVSYRSGGLKPPWLPQNLGSAARILPALYNQLWISAMASCMAPYLPPLATSRSIEAWEYGLIFSAFTVSSLPGSVLAGILTKRVTPRASYFVGHIGMAVFCCLFGTLYWAEDRSLFLGLAISSTIFGGIMMSTYNISIYSFLTATFHRKEGLLIGSIECIGGVGGILGQVIGGSLV</sequence>
<keyword evidence="2" id="KW-1185">Reference proteome</keyword>
<comment type="caution">
    <text evidence="1">The sequence shown here is derived from an EMBL/GenBank/DDBJ whole genome shotgun (WGS) entry which is preliminary data.</text>
</comment>
<reference evidence="1 2" key="1">
    <citation type="journal article" date="2020" name="Cell">
        <title>Large-Scale Comparative Analyses of Tick Genomes Elucidate Their Genetic Diversity and Vector Capacities.</title>
        <authorList>
            <consortium name="Tick Genome and Microbiome Consortium (TIGMIC)"/>
            <person name="Jia N."/>
            <person name="Wang J."/>
            <person name="Shi W."/>
            <person name="Du L."/>
            <person name="Sun Y."/>
            <person name="Zhan W."/>
            <person name="Jiang J.F."/>
            <person name="Wang Q."/>
            <person name="Zhang B."/>
            <person name="Ji P."/>
            <person name="Bell-Sakyi L."/>
            <person name="Cui X.M."/>
            <person name="Yuan T.T."/>
            <person name="Jiang B.G."/>
            <person name="Yang W.F."/>
            <person name="Lam T.T."/>
            <person name="Chang Q.C."/>
            <person name="Ding S.J."/>
            <person name="Wang X.J."/>
            <person name="Zhu J.G."/>
            <person name="Ruan X.D."/>
            <person name="Zhao L."/>
            <person name="Wei J.T."/>
            <person name="Ye R.Z."/>
            <person name="Que T.C."/>
            <person name="Du C.H."/>
            <person name="Zhou Y.H."/>
            <person name="Cheng J.X."/>
            <person name="Dai P.F."/>
            <person name="Guo W.B."/>
            <person name="Han X.H."/>
            <person name="Huang E.J."/>
            <person name="Li L.F."/>
            <person name="Wei W."/>
            <person name="Gao Y.C."/>
            <person name="Liu J.Z."/>
            <person name="Shao H.Z."/>
            <person name="Wang X."/>
            <person name="Wang C.C."/>
            <person name="Yang T.C."/>
            <person name="Huo Q.B."/>
            <person name="Li W."/>
            <person name="Chen H.Y."/>
            <person name="Chen S.E."/>
            <person name="Zhou L.G."/>
            <person name="Ni X.B."/>
            <person name="Tian J.H."/>
            <person name="Sheng Y."/>
            <person name="Liu T."/>
            <person name="Pan Y.S."/>
            <person name="Xia L.Y."/>
            <person name="Li J."/>
            <person name="Zhao F."/>
            <person name="Cao W.C."/>
        </authorList>
    </citation>
    <scope>NUCLEOTIDE SEQUENCE [LARGE SCALE GENOMIC DNA]</scope>
    <source>
        <strain evidence="1">Iper-2018</strain>
    </source>
</reference>
<dbReference type="EMBL" id="JABSTQ010009166">
    <property type="protein sequence ID" value="KAG0432256.1"/>
    <property type="molecule type" value="Genomic_DNA"/>
</dbReference>
<feature type="non-terminal residue" evidence="1">
    <location>
        <position position="1"/>
    </location>
</feature>
<accession>A0AC60QG68</accession>
<evidence type="ECO:0000313" key="2">
    <source>
        <dbReference type="Proteomes" id="UP000805193"/>
    </source>
</evidence>
<dbReference type="Proteomes" id="UP000805193">
    <property type="component" value="Unassembled WGS sequence"/>
</dbReference>
<organism evidence="1 2">
    <name type="scientific">Ixodes persulcatus</name>
    <name type="common">Taiga tick</name>
    <dbReference type="NCBI Taxonomy" id="34615"/>
    <lineage>
        <taxon>Eukaryota</taxon>
        <taxon>Metazoa</taxon>
        <taxon>Ecdysozoa</taxon>
        <taxon>Arthropoda</taxon>
        <taxon>Chelicerata</taxon>
        <taxon>Arachnida</taxon>
        <taxon>Acari</taxon>
        <taxon>Parasitiformes</taxon>
        <taxon>Ixodida</taxon>
        <taxon>Ixodoidea</taxon>
        <taxon>Ixodidae</taxon>
        <taxon>Ixodinae</taxon>
        <taxon>Ixodes</taxon>
    </lineage>
</organism>
<evidence type="ECO:0000313" key="1">
    <source>
        <dbReference type="EMBL" id="KAG0432256.1"/>
    </source>
</evidence>
<protein>
    <submittedName>
        <fullName evidence="1">Uncharacterized protein</fullName>
    </submittedName>
</protein>
<gene>
    <name evidence="1" type="ORF">HPB47_021014</name>
</gene>
<name>A0AC60QG68_IXOPE</name>